<feature type="signal peptide" evidence="8">
    <location>
        <begin position="1"/>
        <end position="26"/>
    </location>
</feature>
<feature type="domain" description="LysM" evidence="9">
    <location>
        <begin position="27"/>
        <end position="70"/>
    </location>
</feature>
<dbReference type="SUPFAM" id="SSF54001">
    <property type="entry name" value="Cysteine proteinases"/>
    <property type="match status" value="1"/>
</dbReference>
<evidence type="ECO:0000256" key="7">
    <source>
        <dbReference type="SAM" id="MobiDB-lite"/>
    </source>
</evidence>
<feature type="chain" id="PRO_5021696925" evidence="8">
    <location>
        <begin position="27"/>
        <end position="357"/>
    </location>
</feature>
<dbReference type="PROSITE" id="PS51935">
    <property type="entry name" value="NLPC_P60"/>
    <property type="match status" value="1"/>
</dbReference>
<feature type="compositionally biased region" description="Low complexity" evidence="7">
    <location>
        <begin position="135"/>
        <end position="157"/>
    </location>
</feature>
<organism evidence="11 12">
    <name type="scientific">Radiobacillus deserti</name>
    <dbReference type="NCBI Taxonomy" id="2594883"/>
    <lineage>
        <taxon>Bacteria</taxon>
        <taxon>Bacillati</taxon>
        <taxon>Bacillota</taxon>
        <taxon>Bacilli</taxon>
        <taxon>Bacillales</taxon>
        <taxon>Bacillaceae</taxon>
        <taxon>Radiobacillus</taxon>
    </lineage>
</organism>
<keyword evidence="3 8" id="KW-0732">Signal</keyword>
<evidence type="ECO:0000313" key="11">
    <source>
        <dbReference type="EMBL" id="QDP41441.1"/>
    </source>
</evidence>
<dbReference type="OrthoDB" id="9813368at2"/>
<dbReference type="InterPro" id="IPR000064">
    <property type="entry name" value="NLP_P60_dom"/>
</dbReference>
<evidence type="ECO:0000259" key="10">
    <source>
        <dbReference type="PROSITE" id="PS51935"/>
    </source>
</evidence>
<dbReference type="PROSITE" id="PS51782">
    <property type="entry name" value="LYSM"/>
    <property type="match status" value="3"/>
</dbReference>
<dbReference type="GO" id="GO:0008234">
    <property type="term" value="F:cysteine-type peptidase activity"/>
    <property type="evidence" value="ECO:0007669"/>
    <property type="project" value="UniProtKB-KW"/>
</dbReference>
<dbReference type="SMART" id="SM00257">
    <property type="entry name" value="LysM"/>
    <property type="match status" value="3"/>
</dbReference>
<dbReference type="InterPro" id="IPR018392">
    <property type="entry name" value="LysM"/>
</dbReference>
<evidence type="ECO:0000256" key="1">
    <source>
        <dbReference type="ARBA" id="ARBA00007074"/>
    </source>
</evidence>
<evidence type="ECO:0000259" key="9">
    <source>
        <dbReference type="PROSITE" id="PS51782"/>
    </source>
</evidence>
<dbReference type="GO" id="GO:0006508">
    <property type="term" value="P:proteolysis"/>
    <property type="evidence" value="ECO:0007669"/>
    <property type="project" value="UniProtKB-KW"/>
</dbReference>
<dbReference type="InterPro" id="IPR051202">
    <property type="entry name" value="Peptidase_C40"/>
</dbReference>
<feature type="domain" description="NlpC/P60" evidence="10">
    <location>
        <begin position="237"/>
        <end position="357"/>
    </location>
</feature>
<dbReference type="SUPFAM" id="SSF54106">
    <property type="entry name" value="LysM domain"/>
    <property type="match status" value="3"/>
</dbReference>
<sequence>MKKKTILSVAASAVVATTLLATPAEAATYTVKKGDSLWLIAQRYNTSVSELVKLNKLNNHVVFPNQVMNVTAPSKQINKETSSRSTVKTYKVKRGDSLSKIAAKHKISLRQLIEWNKLKSTVIHPGDVLIVGKKSTSTPTRPSTPSKTVTPSNPTTPDTKLGQPISTLIHIVKAGDSLWKLSQYYQVALNDIKKWNKLTSNNIYVGQKLKIKQTADEPSMPTPAPIKIPVHLPASPDFDVSKLITEATALFGSPYLYGGSDPAGFDCSGFIFYVYNLAGKNIARYSSDGYYNRSFYVQKPQIGDLVFFENTYKQGISHVGIYVGENQFMHAGDNGVTVSDLSNSYWQQHFDGYKRFY</sequence>
<accession>A0A516KJ84</accession>
<dbReference type="InterPro" id="IPR038765">
    <property type="entry name" value="Papain-like_cys_pep_sf"/>
</dbReference>
<evidence type="ECO:0000256" key="8">
    <source>
        <dbReference type="SAM" id="SignalP"/>
    </source>
</evidence>
<dbReference type="EMBL" id="CP041666">
    <property type="protein sequence ID" value="QDP41441.1"/>
    <property type="molecule type" value="Genomic_DNA"/>
</dbReference>
<evidence type="ECO:0000313" key="12">
    <source>
        <dbReference type="Proteomes" id="UP000315215"/>
    </source>
</evidence>
<dbReference type="Pfam" id="PF00877">
    <property type="entry name" value="NLPC_P60"/>
    <property type="match status" value="1"/>
</dbReference>
<dbReference type="Gene3D" id="3.10.350.10">
    <property type="entry name" value="LysM domain"/>
    <property type="match status" value="3"/>
</dbReference>
<dbReference type="Proteomes" id="UP000315215">
    <property type="component" value="Chromosome"/>
</dbReference>
<keyword evidence="5" id="KW-0378">Hydrolase</keyword>
<evidence type="ECO:0000256" key="5">
    <source>
        <dbReference type="ARBA" id="ARBA00022801"/>
    </source>
</evidence>
<feature type="domain" description="LysM" evidence="9">
    <location>
        <begin position="88"/>
        <end position="131"/>
    </location>
</feature>
<proteinExistence type="inferred from homology"/>
<dbReference type="PANTHER" id="PTHR47053">
    <property type="entry name" value="MUREIN DD-ENDOPEPTIDASE MEPH-RELATED"/>
    <property type="match status" value="1"/>
</dbReference>
<dbReference type="RefSeq" id="WP_143895987.1">
    <property type="nucleotide sequence ID" value="NZ_CP041666.1"/>
</dbReference>
<protein>
    <submittedName>
        <fullName evidence="11">LysM peptidoglycan-binding domain-containing protein</fullName>
    </submittedName>
</protein>
<evidence type="ECO:0000256" key="2">
    <source>
        <dbReference type="ARBA" id="ARBA00022670"/>
    </source>
</evidence>
<dbReference type="CDD" id="cd00118">
    <property type="entry name" value="LysM"/>
    <property type="match status" value="3"/>
</dbReference>
<gene>
    <name evidence="11" type="ORF">FN924_15395</name>
</gene>
<evidence type="ECO:0000256" key="6">
    <source>
        <dbReference type="ARBA" id="ARBA00022807"/>
    </source>
</evidence>
<evidence type="ECO:0000256" key="3">
    <source>
        <dbReference type="ARBA" id="ARBA00022729"/>
    </source>
</evidence>
<keyword evidence="4" id="KW-0677">Repeat</keyword>
<dbReference type="InterPro" id="IPR036779">
    <property type="entry name" value="LysM_dom_sf"/>
</dbReference>
<dbReference type="AlphaFoldDB" id="A0A516KJ84"/>
<reference evidence="11 12" key="1">
    <citation type="submission" date="2019-07" db="EMBL/GenBank/DDBJ databases">
        <authorList>
            <person name="Li J."/>
        </authorList>
    </citation>
    <scope>NUCLEOTIDE SEQUENCE [LARGE SCALE GENOMIC DNA]</scope>
    <source>
        <strain evidence="11 12">TKL69</strain>
    </source>
</reference>
<dbReference type="Pfam" id="PF01476">
    <property type="entry name" value="LysM"/>
    <property type="match status" value="3"/>
</dbReference>
<keyword evidence="12" id="KW-1185">Reference proteome</keyword>
<dbReference type="KEGG" id="aqt:FN924_15395"/>
<keyword evidence="6" id="KW-0788">Thiol protease</keyword>
<feature type="domain" description="LysM" evidence="9">
    <location>
        <begin position="168"/>
        <end position="211"/>
    </location>
</feature>
<comment type="similarity">
    <text evidence="1">Belongs to the peptidase C40 family.</text>
</comment>
<evidence type="ECO:0000256" key="4">
    <source>
        <dbReference type="ARBA" id="ARBA00022737"/>
    </source>
</evidence>
<dbReference type="Gene3D" id="3.90.1720.10">
    <property type="entry name" value="endopeptidase domain like (from Nostoc punctiforme)"/>
    <property type="match status" value="1"/>
</dbReference>
<feature type="region of interest" description="Disordered" evidence="7">
    <location>
        <begin position="133"/>
        <end position="161"/>
    </location>
</feature>
<dbReference type="PANTHER" id="PTHR47053:SF1">
    <property type="entry name" value="MUREIN DD-ENDOPEPTIDASE MEPH-RELATED"/>
    <property type="match status" value="1"/>
</dbReference>
<keyword evidence="2" id="KW-0645">Protease</keyword>
<name>A0A516KJ84_9BACI</name>